<keyword evidence="2" id="KW-1003">Cell membrane</keyword>
<dbReference type="InterPro" id="IPR036259">
    <property type="entry name" value="MFS_trans_sf"/>
</dbReference>
<feature type="transmembrane region" description="Helical" evidence="7">
    <location>
        <begin position="320"/>
        <end position="342"/>
    </location>
</feature>
<dbReference type="PROSITE" id="PS50850">
    <property type="entry name" value="MFS"/>
    <property type="match status" value="1"/>
</dbReference>
<feature type="transmembrane region" description="Helical" evidence="7">
    <location>
        <begin position="177"/>
        <end position="197"/>
    </location>
</feature>
<dbReference type="InterPro" id="IPR020846">
    <property type="entry name" value="MFS_dom"/>
</dbReference>
<dbReference type="GO" id="GO:0022857">
    <property type="term" value="F:transmembrane transporter activity"/>
    <property type="evidence" value="ECO:0007669"/>
    <property type="project" value="InterPro"/>
</dbReference>
<feature type="transmembrane region" description="Helical" evidence="7">
    <location>
        <begin position="266"/>
        <end position="284"/>
    </location>
</feature>
<gene>
    <name evidence="9" type="ORF">H7313_08680</name>
</gene>
<feature type="transmembrane region" description="Helical" evidence="7">
    <location>
        <begin position="20"/>
        <end position="40"/>
    </location>
</feature>
<dbReference type="InterPro" id="IPR011701">
    <property type="entry name" value="MFS"/>
</dbReference>
<accession>A0A842JES1</accession>
<dbReference type="GO" id="GO:0005886">
    <property type="term" value="C:plasma membrane"/>
    <property type="evidence" value="ECO:0007669"/>
    <property type="project" value="UniProtKB-SubCell"/>
</dbReference>
<evidence type="ECO:0000256" key="5">
    <source>
        <dbReference type="ARBA" id="ARBA00023136"/>
    </source>
</evidence>
<dbReference type="EMBL" id="JACMSE010000005">
    <property type="protein sequence ID" value="MBC2889416.1"/>
    <property type="molecule type" value="Genomic_DNA"/>
</dbReference>
<organism evidence="9 10">
    <name type="scientific">Gordonibacter massiliensis</name>
    <name type="common">ex Traore et al. 2017</name>
    <dbReference type="NCBI Taxonomy" id="1841863"/>
    <lineage>
        <taxon>Bacteria</taxon>
        <taxon>Bacillati</taxon>
        <taxon>Actinomycetota</taxon>
        <taxon>Coriobacteriia</taxon>
        <taxon>Eggerthellales</taxon>
        <taxon>Eggerthellaceae</taxon>
        <taxon>Gordonibacter</taxon>
    </lineage>
</organism>
<keyword evidence="4 7" id="KW-1133">Transmembrane helix</keyword>
<comment type="caution">
    <text evidence="9">The sequence shown here is derived from an EMBL/GenBank/DDBJ whole genome shotgun (WGS) entry which is preliminary data.</text>
</comment>
<dbReference type="Pfam" id="PF07690">
    <property type="entry name" value="MFS_1"/>
    <property type="match status" value="1"/>
</dbReference>
<proteinExistence type="predicted"/>
<dbReference type="CDD" id="cd06174">
    <property type="entry name" value="MFS"/>
    <property type="match status" value="1"/>
</dbReference>
<feature type="region of interest" description="Disordered" evidence="6">
    <location>
        <begin position="432"/>
        <end position="454"/>
    </location>
</feature>
<reference evidence="9 10" key="1">
    <citation type="submission" date="2020-08" db="EMBL/GenBank/DDBJ databases">
        <authorList>
            <person name="Liu C."/>
            <person name="Sun Q."/>
        </authorList>
    </citation>
    <scope>NUCLEOTIDE SEQUENCE [LARGE SCALE GENOMIC DNA]</scope>
    <source>
        <strain evidence="9 10">N22</strain>
    </source>
</reference>
<dbReference type="InterPro" id="IPR050189">
    <property type="entry name" value="MFS_Efflux_Transporters"/>
</dbReference>
<evidence type="ECO:0000256" key="7">
    <source>
        <dbReference type="SAM" id="Phobius"/>
    </source>
</evidence>
<evidence type="ECO:0000256" key="3">
    <source>
        <dbReference type="ARBA" id="ARBA00022692"/>
    </source>
</evidence>
<dbReference type="RefSeq" id="WP_185905249.1">
    <property type="nucleotide sequence ID" value="NZ_JACMSE010000005.1"/>
</dbReference>
<dbReference type="AlphaFoldDB" id="A0A842JES1"/>
<keyword evidence="3 7" id="KW-0812">Transmembrane</keyword>
<evidence type="ECO:0000256" key="6">
    <source>
        <dbReference type="SAM" id="MobiDB-lite"/>
    </source>
</evidence>
<feature type="transmembrane region" description="Helical" evidence="7">
    <location>
        <begin position="354"/>
        <end position="380"/>
    </location>
</feature>
<dbReference type="Gene3D" id="1.20.1250.20">
    <property type="entry name" value="MFS general substrate transporter like domains"/>
    <property type="match status" value="2"/>
</dbReference>
<sequence>MASIAQFGVLDRQTTNRERWTTFAALFLFGFTASCNLFKASPTLSYIGADLGLDAGGLGLIMTFYSICALIMAYPGALIMRKVGVKAMVVASCAIMVLGTAVSALSTGSGMFLFGRAVEGVAYGLICVCGPNILPRLFPRKQMGIAVGVWSQWIPCGTIIAFFLAPMIFDATGDWRGVWYVSLALGVLALVLLIALVKMPKVNENEIVDGNADVVVKHGKQFFGSALAVCIVFMFWCYLYLVNINGMYPTFLQDVKGMSVFDSSMLPNWLAIITIPVGIFAGVISGRFPIRKWTLVIAYVVVGAIFFFLAFTPGTDASSSWAFCVIMGLCASFVPTYTRGIVPVFCTNSFKCDMALGTMAFVTGLAQVAAVVASMSVASIGWFANAQYVCAPLALVAAFCVLVLVKDDRKVVALRAEEDRLNLIEAGVAVDPEPASGRVPAPASAPDGAVASKA</sequence>
<protein>
    <submittedName>
        <fullName evidence="9">MFS transporter</fullName>
    </submittedName>
</protein>
<feature type="transmembrane region" description="Helical" evidence="7">
    <location>
        <begin position="120"/>
        <end position="138"/>
    </location>
</feature>
<feature type="transmembrane region" description="Helical" evidence="7">
    <location>
        <begin position="296"/>
        <end position="314"/>
    </location>
</feature>
<dbReference type="Proteomes" id="UP000587396">
    <property type="component" value="Unassembled WGS sequence"/>
</dbReference>
<keyword evidence="10" id="KW-1185">Reference proteome</keyword>
<feature type="domain" description="Major facilitator superfamily (MFS) profile" evidence="8">
    <location>
        <begin position="22"/>
        <end position="409"/>
    </location>
</feature>
<feature type="transmembrane region" description="Helical" evidence="7">
    <location>
        <begin position="60"/>
        <end position="80"/>
    </location>
</feature>
<evidence type="ECO:0000256" key="1">
    <source>
        <dbReference type="ARBA" id="ARBA00004651"/>
    </source>
</evidence>
<feature type="transmembrane region" description="Helical" evidence="7">
    <location>
        <begin position="222"/>
        <end position="241"/>
    </location>
</feature>
<dbReference type="PANTHER" id="PTHR43124:SF3">
    <property type="entry name" value="CHLORAMPHENICOL EFFLUX PUMP RV0191"/>
    <property type="match status" value="1"/>
</dbReference>
<evidence type="ECO:0000313" key="9">
    <source>
        <dbReference type="EMBL" id="MBC2889416.1"/>
    </source>
</evidence>
<feature type="transmembrane region" description="Helical" evidence="7">
    <location>
        <begin position="145"/>
        <end position="165"/>
    </location>
</feature>
<keyword evidence="5 7" id="KW-0472">Membrane</keyword>
<dbReference type="SUPFAM" id="SSF103473">
    <property type="entry name" value="MFS general substrate transporter"/>
    <property type="match status" value="1"/>
</dbReference>
<evidence type="ECO:0000256" key="4">
    <source>
        <dbReference type="ARBA" id="ARBA00022989"/>
    </source>
</evidence>
<name>A0A842JES1_9ACTN</name>
<dbReference type="PANTHER" id="PTHR43124">
    <property type="entry name" value="PURINE EFFLUX PUMP PBUE"/>
    <property type="match status" value="1"/>
</dbReference>
<evidence type="ECO:0000313" key="10">
    <source>
        <dbReference type="Proteomes" id="UP000587396"/>
    </source>
</evidence>
<feature type="transmembrane region" description="Helical" evidence="7">
    <location>
        <begin position="87"/>
        <end position="114"/>
    </location>
</feature>
<comment type="subcellular location">
    <subcellularLocation>
        <location evidence="1">Cell membrane</location>
        <topology evidence="1">Multi-pass membrane protein</topology>
    </subcellularLocation>
</comment>
<evidence type="ECO:0000256" key="2">
    <source>
        <dbReference type="ARBA" id="ARBA00022475"/>
    </source>
</evidence>
<feature type="transmembrane region" description="Helical" evidence="7">
    <location>
        <begin position="386"/>
        <end position="405"/>
    </location>
</feature>
<evidence type="ECO:0000259" key="8">
    <source>
        <dbReference type="PROSITE" id="PS50850"/>
    </source>
</evidence>